<dbReference type="InterPro" id="IPR032386">
    <property type="entry name" value="FlgT_M"/>
</dbReference>
<dbReference type="InterPro" id="IPR038180">
    <property type="entry name" value="FlgT_N_sf"/>
</dbReference>
<dbReference type="AlphaFoldDB" id="A0A126PZ80"/>
<organism evidence="4 5">
    <name type="scientific">Alteromonas macleodii</name>
    <name type="common">Pseudoalteromonas macleodii</name>
    <dbReference type="NCBI Taxonomy" id="28108"/>
    <lineage>
        <taxon>Bacteria</taxon>
        <taxon>Pseudomonadati</taxon>
        <taxon>Pseudomonadota</taxon>
        <taxon>Gammaproteobacteria</taxon>
        <taxon>Alteromonadales</taxon>
        <taxon>Alteromonadaceae</taxon>
        <taxon>Alteromonas/Salinimonas group</taxon>
        <taxon>Alteromonas</taxon>
    </lineage>
</organism>
<dbReference type="Pfam" id="PF16548">
    <property type="entry name" value="FlgT_N"/>
    <property type="match status" value="1"/>
</dbReference>
<dbReference type="Gene3D" id="3.30.1660.40">
    <property type="entry name" value="FlgT, N-terminal domain"/>
    <property type="match status" value="1"/>
</dbReference>
<evidence type="ECO:0000259" key="1">
    <source>
        <dbReference type="Pfam" id="PF16538"/>
    </source>
</evidence>
<evidence type="ECO:0000259" key="3">
    <source>
        <dbReference type="Pfam" id="PF16548"/>
    </source>
</evidence>
<reference evidence="4 5" key="1">
    <citation type="submission" date="2015-12" db="EMBL/GenBank/DDBJ databases">
        <authorList>
            <person name="Shamseldin A."/>
            <person name="Moawad H."/>
            <person name="Abd El-Rahim W.M."/>
            <person name="Sadowsky M.J."/>
        </authorList>
    </citation>
    <scope>NUCLEOTIDE SEQUENCE [LARGE SCALE GENOMIC DNA]</scope>
    <source>
        <strain evidence="4 5">D7</strain>
    </source>
</reference>
<dbReference type="Gene3D" id="3.40.50.10610">
    <property type="entry name" value="ABC-type transport auxiliary lipoprotein component"/>
    <property type="match status" value="1"/>
</dbReference>
<feature type="domain" description="Flagellar assembly protein T C-terminal" evidence="1">
    <location>
        <begin position="317"/>
        <end position="392"/>
    </location>
</feature>
<feature type="domain" description="Flagellar assembly protein T middle" evidence="2">
    <location>
        <begin position="125"/>
        <end position="272"/>
    </location>
</feature>
<name>A0A126PZ80_ALTMA</name>
<proteinExistence type="predicted"/>
<dbReference type="Proteomes" id="UP000063991">
    <property type="component" value="Chromosome"/>
</dbReference>
<dbReference type="EMBL" id="CP014323">
    <property type="protein sequence ID" value="AMJ97538.1"/>
    <property type="molecule type" value="Genomic_DNA"/>
</dbReference>
<accession>A0A126PZ80</accession>
<protein>
    <recommendedName>
        <fullName evidence="6">Lipoprotein</fullName>
    </recommendedName>
</protein>
<sequence>MRHISKTTLVTILNAVVAVICLFAFFVGQAHAVWYEATGQAVVRNGDKETARHAATQEALKQAMLFAGASVHSVAKLTNGLLKNEEMTIRSTGEVEQLELVNEVYSGDVITVSIRADIFPRGKVCAAHNDQKHFATTHFRVRNRTQLTQGNIPNFDASFTQQLAQAMRNRTENLDIIYIAPHTAKFDSRYTDQNVRTLSAQSNTQFVLVGMIDDLSVTREEASVFTPWREGTSRRAFAMTIQVYDGINGGLLLTKSYQNQGEWTFDRFEDVDEFSTKFWQSLYGQTVNATIAEAIEDIKEATACQPMTGRVINVAGDKISVSLGRDNGISEKDELYLYQAKEIIDNRGRKYLQYSLYPGKFVVSSAYGNSSLVVNEGAGIIANIQEHDFVVKK</sequence>
<gene>
    <name evidence="4" type="ORF">AVL55_04815</name>
</gene>
<dbReference type="InterPro" id="IPR032370">
    <property type="entry name" value="FlgT_N"/>
</dbReference>
<evidence type="ECO:0000313" key="4">
    <source>
        <dbReference type="EMBL" id="AMJ97538.1"/>
    </source>
</evidence>
<dbReference type="Pfam" id="PF16539">
    <property type="entry name" value="FlgT_M"/>
    <property type="match status" value="1"/>
</dbReference>
<dbReference type="Gene3D" id="2.40.10.410">
    <property type="entry name" value="FlgT, C-terminal domain"/>
    <property type="match status" value="1"/>
</dbReference>
<evidence type="ECO:0000259" key="2">
    <source>
        <dbReference type="Pfam" id="PF16539"/>
    </source>
</evidence>
<dbReference type="InterPro" id="IPR032388">
    <property type="entry name" value="FlgT_C"/>
</dbReference>
<dbReference type="OrthoDB" id="8778507at2"/>
<evidence type="ECO:0008006" key="6">
    <source>
        <dbReference type="Google" id="ProtNLM"/>
    </source>
</evidence>
<dbReference type="InterPro" id="IPR038165">
    <property type="entry name" value="FlgT_C_sf"/>
</dbReference>
<dbReference type="RefSeq" id="WP_061094423.1">
    <property type="nucleotide sequence ID" value="NZ_CP014323.1"/>
</dbReference>
<evidence type="ECO:0000313" key="5">
    <source>
        <dbReference type="Proteomes" id="UP000063991"/>
    </source>
</evidence>
<feature type="domain" description="Flagellar assembly protein T N-terminal" evidence="3">
    <location>
        <begin position="34"/>
        <end position="120"/>
    </location>
</feature>
<dbReference type="Pfam" id="PF16538">
    <property type="entry name" value="FlgT_C"/>
    <property type="match status" value="1"/>
</dbReference>